<dbReference type="GO" id="GO:0006508">
    <property type="term" value="P:proteolysis"/>
    <property type="evidence" value="ECO:0007669"/>
    <property type="project" value="UniProtKB-KW"/>
</dbReference>
<keyword evidence="2" id="KW-1185">Reference proteome</keyword>
<name>A0ABV2NB42_9HYPH</name>
<keyword evidence="1" id="KW-0378">Hydrolase</keyword>
<dbReference type="PROSITE" id="PS00141">
    <property type="entry name" value="ASP_PROTEASE"/>
    <property type="match status" value="1"/>
</dbReference>
<dbReference type="Gene3D" id="2.40.70.10">
    <property type="entry name" value="Acid Proteases"/>
    <property type="match status" value="1"/>
</dbReference>
<evidence type="ECO:0000313" key="1">
    <source>
        <dbReference type="EMBL" id="MET3863710.1"/>
    </source>
</evidence>
<proteinExistence type="predicted"/>
<sequence length="171" mass="17784">MRTILLICMLGFLGVTALLKLRDGARSVPVALAIAPAPAPEPDLAGAAVAGVALQAGRNGHFFVNALVDGRSLPMMVDTGASACAFSEEDAARIGIQVGPSDFTRVWNTANGTVRVAPIRIAIVQIGSITVRDVDAVVIPRGLLSTSLLGMSFLRRLRDFGVSGSTMTLRG</sequence>
<dbReference type="NCBIfam" id="TIGR02281">
    <property type="entry name" value="clan_AA_DTGA"/>
    <property type="match status" value="1"/>
</dbReference>
<dbReference type="InterPro" id="IPR021109">
    <property type="entry name" value="Peptidase_aspartic_dom_sf"/>
</dbReference>
<organism evidence="1 2">
    <name type="scientific">Methylobacterium radiotolerans</name>
    <dbReference type="NCBI Taxonomy" id="31998"/>
    <lineage>
        <taxon>Bacteria</taxon>
        <taxon>Pseudomonadati</taxon>
        <taxon>Pseudomonadota</taxon>
        <taxon>Alphaproteobacteria</taxon>
        <taxon>Hyphomicrobiales</taxon>
        <taxon>Methylobacteriaceae</taxon>
        <taxon>Methylobacterium</taxon>
    </lineage>
</organism>
<dbReference type="CDD" id="cd05483">
    <property type="entry name" value="retropepsin_like_bacteria"/>
    <property type="match status" value="1"/>
</dbReference>
<dbReference type="InterPro" id="IPR001969">
    <property type="entry name" value="Aspartic_peptidase_AS"/>
</dbReference>
<accession>A0ABV2NB42</accession>
<dbReference type="Proteomes" id="UP001549119">
    <property type="component" value="Unassembled WGS sequence"/>
</dbReference>
<dbReference type="InterPro" id="IPR034122">
    <property type="entry name" value="Retropepsin-like_bacterial"/>
</dbReference>
<dbReference type="EMBL" id="JBEPNW010000002">
    <property type="protein sequence ID" value="MET3863710.1"/>
    <property type="molecule type" value="Genomic_DNA"/>
</dbReference>
<dbReference type="SUPFAM" id="SSF50630">
    <property type="entry name" value="Acid proteases"/>
    <property type="match status" value="1"/>
</dbReference>
<comment type="caution">
    <text evidence="1">The sequence shown here is derived from an EMBL/GenBank/DDBJ whole genome shotgun (WGS) entry which is preliminary data.</text>
</comment>
<dbReference type="RefSeq" id="WP_076729403.1">
    <property type="nucleotide sequence ID" value="NZ_JBEPNV010000001.1"/>
</dbReference>
<dbReference type="Pfam" id="PF13975">
    <property type="entry name" value="gag-asp_proteas"/>
    <property type="match status" value="1"/>
</dbReference>
<keyword evidence="1" id="KW-0645">Protease</keyword>
<gene>
    <name evidence="1" type="ORF">ABIC20_001019</name>
</gene>
<dbReference type="InterPro" id="IPR011969">
    <property type="entry name" value="Clan_AA_Asp_peptidase_C"/>
</dbReference>
<protein>
    <submittedName>
        <fullName evidence="1">Aspartyl protease family protein</fullName>
    </submittedName>
</protein>
<dbReference type="GO" id="GO:0008233">
    <property type="term" value="F:peptidase activity"/>
    <property type="evidence" value="ECO:0007669"/>
    <property type="project" value="UniProtKB-KW"/>
</dbReference>
<reference evidence="1 2" key="1">
    <citation type="submission" date="2024-06" db="EMBL/GenBank/DDBJ databases">
        <title>Genomics of switchgrass bacterial isolates.</title>
        <authorList>
            <person name="Shade A."/>
        </authorList>
    </citation>
    <scope>NUCLEOTIDE SEQUENCE [LARGE SCALE GENOMIC DNA]</scope>
    <source>
        <strain evidence="1 2">PvP084</strain>
    </source>
</reference>
<evidence type="ECO:0000313" key="2">
    <source>
        <dbReference type="Proteomes" id="UP001549119"/>
    </source>
</evidence>